<feature type="domain" description="SpaA-like prealbumin fold" evidence="7">
    <location>
        <begin position="565"/>
        <end position="669"/>
    </location>
</feature>
<feature type="domain" description="SpaA-like prealbumin fold" evidence="7">
    <location>
        <begin position="1121"/>
        <end position="1216"/>
    </location>
</feature>
<comment type="similarity">
    <text evidence="1">Belongs to the serine-aspartate repeat-containing protein (SDr) family.</text>
</comment>
<evidence type="ECO:0000256" key="3">
    <source>
        <dbReference type="ARBA" id="ARBA00022729"/>
    </source>
</evidence>
<evidence type="ECO:0000259" key="7">
    <source>
        <dbReference type="Pfam" id="PF17802"/>
    </source>
</evidence>
<feature type="compositionally biased region" description="Basic and acidic residues" evidence="4">
    <location>
        <begin position="141"/>
        <end position="157"/>
    </location>
</feature>
<protein>
    <recommendedName>
        <fullName evidence="11">LPXTG cell wall anchor domain-containing protein</fullName>
    </recommendedName>
</protein>
<dbReference type="GeneID" id="93333159"/>
<dbReference type="Gene3D" id="2.60.40.10">
    <property type="entry name" value="Immunoglobulins"/>
    <property type="match status" value="9"/>
</dbReference>
<feature type="domain" description="SpaA-like prealbumin fold" evidence="7">
    <location>
        <begin position="820"/>
        <end position="898"/>
    </location>
</feature>
<feature type="domain" description="SpaA-like prealbumin fold" evidence="7">
    <location>
        <begin position="470"/>
        <end position="560"/>
    </location>
</feature>
<dbReference type="EMBL" id="QVIA01000006">
    <property type="protein sequence ID" value="RGC33301.1"/>
    <property type="molecule type" value="Genomic_DNA"/>
</dbReference>
<keyword evidence="5" id="KW-1133">Transmembrane helix</keyword>
<evidence type="ECO:0000256" key="2">
    <source>
        <dbReference type="ARBA" id="ARBA00022525"/>
    </source>
</evidence>
<dbReference type="InterPro" id="IPR046751">
    <property type="entry name" value="TED_2"/>
</dbReference>
<accession>A0A3E2WZE8</accession>
<feature type="domain" description="SpaA-like prealbumin fold" evidence="7">
    <location>
        <begin position="1405"/>
        <end position="1489"/>
    </location>
</feature>
<reference evidence="9 10" key="1">
    <citation type="submission" date="2018-08" db="EMBL/GenBank/DDBJ databases">
        <title>A genome reference for cultivated species of the human gut microbiota.</title>
        <authorList>
            <person name="Zou Y."/>
            <person name="Xue W."/>
            <person name="Luo G."/>
        </authorList>
    </citation>
    <scope>NUCLEOTIDE SEQUENCE [LARGE SCALE GENOMIC DNA]</scope>
    <source>
        <strain evidence="9 10">AF19-21</strain>
    </source>
</reference>
<feature type="chain" id="PRO_5038525167" description="LPXTG cell wall anchor domain-containing protein" evidence="6">
    <location>
        <begin position="28"/>
        <end position="1541"/>
    </location>
</feature>
<dbReference type="RefSeq" id="WP_117440746.1">
    <property type="nucleotide sequence ID" value="NZ_QVIA01000006.1"/>
</dbReference>
<feature type="compositionally biased region" description="Acidic residues" evidence="4">
    <location>
        <begin position="158"/>
        <end position="167"/>
    </location>
</feature>
<gene>
    <name evidence="9" type="ORF">DWX41_06750</name>
</gene>
<evidence type="ECO:0008006" key="11">
    <source>
        <dbReference type="Google" id="ProtNLM"/>
    </source>
</evidence>
<evidence type="ECO:0000259" key="8">
    <source>
        <dbReference type="Pfam" id="PF20610"/>
    </source>
</evidence>
<keyword evidence="5" id="KW-0472">Membrane</keyword>
<name>A0A3E2WZE8_9FIRM</name>
<feature type="domain" description="SpaA-like prealbumin fold" evidence="7">
    <location>
        <begin position="1016"/>
        <end position="1106"/>
    </location>
</feature>
<evidence type="ECO:0000256" key="6">
    <source>
        <dbReference type="SAM" id="SignalP"/>
    </source>
</evidence>
<feature type="region of interest" description="Disordered" evidence="4">
    <location>
        <begin position="140"/>
        <end position="170"/>
    </location>
</feature>
<comment type="caution">
    <text evidence="9">The sequence shown here is derived from an EMBL/GenBank/DDBJ whole genome shotgun (WGS) entry which is preliminary data.</text>
</comment>
<keyword evidence="5" id="KW-0812">Transmembrane</keyword>
<keyword evidence="2" id="KW-0964">Secreted</keyword>
<feature type="domain" description="SpaA-like prealbumin fold" evidence="7">
    <location>
        <begin position="1318"/>
        <end position="1402"/>
    </location>
</feature>
<dbReference type="InterPro" id="IPR041033">
    <property type="entry name" value="SpaA_PFL_dom_1"/>
</dbReference>
<feature type="signal peptide" evidence="6">
    <location>
        <begin position="1"/>
        <end position="27"/>
    </location>
</feature>
<sequence length="1541" mass="169366">METRKMKKRVIALGLAFLMGLSPFGSAVTYASENNTESVEAEAEVVISPDTAGIEAKSSVTAEDITKDVSDDTFVVEDCMEGIIYDASTEEVTLAGIEAEGGGAYHPDQAGTYIANYMVVPKDQSDVYYITRKVVLTDTEGEAHGEANGGDRQKEDTASEEDSEDASALEPEVKVVSGAEDVTLEAVRQLEEKIESGNVMVFSGAANNFSARSSVTLEKGEDIYYPDYIGNYLTSWFWVNGKIAYCLESHKATPPSGDYVAEVLDSNKALQKILYYGYGGAGDVTGSYLSGKSAEEKYVYTHIAASYSYAGEAAFTGCDYNDLVNAGVIAYIDYLTGMEEPPKGEVSLSGTSVKAVRSGDVQRTPDIKLDGDYRNYISIDIPKNVTGYNKSKGTSATNGKLQVYGGDTFYLEAKMTVSGAYSSGSLKGSVGETWRTLVLTTGEADQDIGVFESESAQPVSFKVDWLEMARIELEKKDKETSHPLSGAVYGIYTDSACKNKLMEMPVTDGNGKAVSDYFDADIKKVYVKEITPPTYYATNKTVYPVSVTAGNMVKVEAVDQPIKGEITLKKIDVETQAFLAQGDAELTGAVYGLYAKEDIQKPDGTGILHKKGSLIQQKTIGEGGEIKFQDLYPGAMFIREITSPVGYLPDPTEIDATLTRESPEKEVVVKAVTSKEQVMKQAFQIIKVSEDGTQTETDLVKGAEFTVYLISDLSEVKDGSLKPSNGSGYTAEDFTAYDFTKETPAVTYENGKAVKVPVLVTDGKGYAKSVELPYGAYICVETKTPANLKQVNPFVVTVSMDSREPQQWRIFDDRPYDFLLKIIKKDAQTNQPVLKNSAVYKIYDCEKEKYVEQVIQYPEKGKISEFSTNSQGFLVLPQALKAGHYRIEEISAPDSYVRQGYEQSLNDGETVFSPLDVTNKGIYEENPKEGIELIINTDTPHQIDPDTGAYLVEVAQYNDEQVGSLTLRKVGGQLKTVKGESALEKVAGFFSGLKDAVTGSGTDGTGIRQEFIYEEDSVEGAVFELHAKDTIYSPDGAVDEAGNPVVRYQKDDLVATLTTDAEGTSVVNNLPLGTFYLKETKAGENFVLNTEQKEFTLSAGDDTAAVVYEGVTYKNERQKIKISIHKKDSISDKPLEGVTFELYAGEDILSAQGKILIPKDTLIETKTTDEEGNLTFDSEVCHGKYYVKEQHLPGYLPNEEIWEFEAVYENQEESLVEITKDIRNQPTESHFTKTDLTTGEELEGASLQIIDSENHIVEEWISTKETHVVYGLPEGDYILHEELAPLIDGYVSAADVEFTVLEDGSIAEVEMKDEYSKAEISKTDITTGKELKGAKLQVLDKDGKVLEEWVTDGKPHQIEKLPVGTELTLREITAPEGYVTAEDVRFTLEDTREIQKVEMKDECSKVEISKTDLTTGKELEGAKLQVLDKDGKILEEWVTDGKPHQIEKLPVGIELTLREITAPEGYEIAEDVKFTLKDTTEVQKIEMKDARIPEKPVASVPKTGDDPLKPILLLALCAVTAVAWVAVTIRRRKRKKADEKE</sequence>
<keyword evidence="3 6" id="KW-0732">Signal</keyword>
<evidence type="ECO:0000256" key="4">
    <source>
        <dbReference type="SAM" id="MobiDB-lite"/>
    </source>
</evidence>
<evidence type="ECO:0000313" key="9">
    <source>
        <dbReference type="EMBL" id="RGC33301.1"/>
    </source>
</evidence>
<dbReference type="PANTHER" id="PTHR36108">
    <property type="entry name" value="COLOSSIN-B-RELATED"/>
    <property type="match status" value="1"/>
</dbReference>
<feature type="transmembrane region" description="Helical" evidence="5">
    <location>
        <begin position="1511"/>
        <end position="1529"/>
    </location>
</feature>
<dbReference type="PANTHER" id="PTHR36108:SF13">
    <property type="entry name" value="COLOSSIN-B-RELATED"/>
    <property type="match status" value="1"/>
</dbReference>
<feature type="domain" description="SpaA-like prealbumin fold" evidence="7">
    <location>
        <begin position="684"/>
        <end position="802"/>
    </location>
</feature>
<evidence type="ECO:0000256" key="5">
    <source>
        <dbReference type="SAM" id="Phobius"/>
    </source>
</evidence>
<organism evidence="9 10">
    <name type="scientific">Hungatella hathewayi</name>
    <dbReference type="NCBI Taxonomy" id="154046"/>
    <lineage>
        <taxon>Bacteria</taxon>
        <taxon>Bacillati</taxon>
        <taxon>Bacillota</taxon>
        <taxon>Clostridia</taxon>
        <taxon>Lachnospirales</taxon>
        <taxon>Lachnospiraceae</taxon>
        <taxon>Hungatella</taxon>
    </lineage>
</organism>
<evidence type="ECO:0000256" key="1">
    <source>
        <dbReference type="ARBA" id="ARBA00007257"/>
    </source>
</evidence>
<dbReference type="InterPro" id="IPR013783">
    <property type="entry name" value="Ig-like_fold"/>
</dbReference>
<evidence type="ECO:0000313" key="10">
    <source>
        <dbReference type="Proteomes" id="UP000261111"/>
    </source>
</evidence>
<dbReference type="Pfam" id="PF20610">
    <property type="entry name" value="TED_2"/>
    <property type="match status" value="1"/>
</dbReference>
<dbReference type="Pfam" id="PF17802">
    <property type="entry name" value="SpaA"/>
    <property type="match status" value="9"/>
</dbReference>
<dbReference type="Proteomes" id="UP000261111">
    <property type="component" value="Unassembled WGS sequence"/>
</dbReference>
<feature type="domain" description="SpaA-like prealbumin fold" evidence="7">
    <location>
        <begin position="1230"/>
        <end position="1314"/>
    </location>
</feature>
<proteinExistence type="inferred from homology"/>
<feature type="domain" description="Thioester" evidence="8">
    <location>
        <begin position="215"/>
        <end position="342"/>
    </location>
</feature>